<evidence type="ECO:0000313" key="1">
    <source>
        <dbReference type="EMBL" id="OIQ71910.1"/>
    </source>
</evidence>
<accession>A0A1J5PK71</accession>
<proteinExistence type="predicted"/>
<protein>
    <submittedName>
        <fullName evidence="1">Uncharacterized protein</fullName>
    </submittedName>
</protein>
<organism evidence="1">
    <name type="scientific">mine drainage metagenome</name>
    <dbReference type="NCBI Taxonomy" id="410659"/>
    <lineage>
        <taxon>unclassified sequences</taxon>
        <taxon>metagenomes</taxon>
        <taxon>ecological metagenomes</taxon>
    </lineage>
</organism>
<dbReference type="EMBL" id="MLJW01003504">
    <property type="protein sequence ID" value="OIQ71910.1"/>
    <property type="molecule type" value="Genomic_DNA"/>
</dbReference>
<reference evidence="1" key="1">
    <citation type="submission" date="2016-10" db="EMBL/GenBank/DDBJ databases">
        <title>Sequence of Gallionella enrichment culture.</title>
        <authorList>
            <person name="Poehlein A."/>
            <person name="Muehling M."/>
            <person name="Daniel R."/>
        </authorList>
    </citation>
    <scope>NUCLEOTIDE SEQUENCE</scope>
</reference>
<comment type="caution">
    <text evidence="1">The sequence shown here is derived from an EMBL/GenBank/DDBJ whole genome shotgun (WGS) entry which is preliminary data.</text>
</comment>
<gene>
    <name evidence="1" type="ORF">GALL_464670</name>
</gene>
<name>A0A1J5PK71_9ZZZZ</name>
<sequence length="104" mass="10593">MNSAVIAPITITTDSAVVDNSNSGDIRATMKMPAVTMVAAWIRAEIGVGPSIESGSQTCSGTCADLPMAPTNSSRQITVISDQCWPGTISTIMSVNCGATANTA</sequence>
<dbReference type="AlphaFoldDB" id="A0A1J5PK71"/>